<organism evidence="7 8">
    <name type="scientific">Lutibaculum baratangense AMV1</name>
    <dbReference type="NCBI Taxonomy" id="631454"/>
    <lineage>
        <taxon>Bacteria</taxon>
        <taxon>Pseudomonadati</taxon>
        <taxon>Pseudomonadota</taxon>
        <taxon>Alphaproteobacteria</taxon>
        <taxon>Hyphomicrobiales</taxon>
        <taxon>Tepidamorphaceae</taxon>
        <taxon>Lutibaculum</taxon>
    </lineage>
</organism>
<dbReference type="InterPro" id="IPR049064">
    <property type="entry name" value="NAD_Glu_DH_ACT3"/>
</dbReference>
<dbReference type="InterPro" id="IPR049062">
    <property type="entry name" value="NAD_Glu_DH_ACT2"/>
</dbReference>
<comment type="caution">
    <text evidence="7">The sequence shown here is derived from an EMBL/GenBank/DDBJ whole genome shotgun (WGS) entry which is preliminary data.</text>
</comment>
<dbReference type="Pfam" id="PF21075">
    <property type="entry name" value="GDH_ACT1"/>
    <property type="match status" value="1"/>
</dbReference>
<feature type="domain" description="NAD-glutamate dehydrogenase ACT2" evidence="5">
    <location>
        <begin position="415"/>
        <end position="503"/>
    </location>
</feature>
<dbReference type="SUPFAM" id="SSF53223">
    <property type="entry name" value="Aminoacid dehydrogenase-like, N-terminal domain"/>
    <property type="match status" value="1"/>
</dbReference>
<dbReference type="InterPro" id="IPR046346">
    <property type="entry name" value="Aminoacid_DH-like_N_sf"/>
</dbReference>
<dbReference type="OrthoDB" id="9758052at2"/>
<dbReference type="InterPro" id="IPR007780">
    <property type="entry name" value="NAD_Glu_DH_bac"/>
</dbReference>
<dbReference type="PANTHER" id="PTHR43403">
    <property type="entry name" value="NAD-SPECIFIC GLUTAMATE DEHYDROGENASE"/>
    <property type="match status" value="1"/>
</dbReference>
<dbReference type="Pfam" id="PF21079">
    <property type="entry name" value="GDH_HM2"/>
    <property type="match status" value="1"/>
</dbReference>
<proteinExistence type="predicted"/>
<keyword evidence="8" id="KW-1185">Reference proteome</keyword>
<dbReference type="PIRSF" id="PIRSF036761">
    <property type="entry name" value="GDH_Mll4104"/>
    <property type="match status" value="1"/>
</dbReference>
<sequence>MLKRDDDRRKNLIALTLKALDERGPEEGVADFAQSLFEQGTLEDLAVYRPAELARLAEEAWRFAAARQPHTAKVRVINPEPLDPDKASVLETVSIIEVVNDNMAFLVDSAMAELQERGYEVRLVLHPIVFVSRSSDGERRRFHGSTAPDGEDGVIRESVIHIHVGRIDSDAARRETAAALQLIYERVRAVVEDWRPMRDRLATVIRDLEETPPPLNPSDLDEAKAFLRWIGDNNFTFVGMREYEFVGSQAEGQLRRVDRGQSSGLGMLRDPEVMVLRRGREFVATTPELREFLQRPVPLIVTKANVKSVVHRRAHLDYVGVKTFDERGQLTGELRIVGLFTSTAYNRTVRDIPYLRRKAEYVFAKAGFDPDSHSGKRLQNILETFPRDELFQIDEETLLEWALTILQLNERPRVRVLARADKFDRFVSAIVYMPRDRFTTDLRMRVGQVLAEVYDGRVSAFYPFFPEGPLVRVHFIIGRYEGDTPTPDIGELEHRIGELARNWADNLKEALAQAHPPAVAAELYQRFKNAFSAGYRDAYSADAAVRDIWIVGRIGRARPLAIDFQRPTPGRPERVALKLFRIEEPVPLSERVPILENMGFRVINERSFRIDCPADDALEHFWLHDMVIERADGQPVDLDALDAPLEAAFLAVAGGAAESDGYNSLVVLAGLEWREIAVLRALSRYLRQARIPYSQDYMWATLQRHPDVARLLVSLFHVRFRPGGESDEERQARSSEILAEIEAKLDEVSSLDEDRILRRFANLLTAILRTNFYQTDIHDRPRPTIALKLRSREIEELPDPKPFAEIFVYSPRVEGVHLRGGKIARGGLRWSDRQQDFRTEVLGLAKAQNVKNAVIVPVGAKGGFVPKQMPAGASRDEVLQEGVACYKLFVSSLLDVTDDIDGTDLVVPPDVVRRDDDDPYLVVAADKGTATFSDIANEISTSRDFWLSDAFASGGSAGYDHKKMGITARGGWEAVKRHFREMDIDIQTTPFTVIGCGDMSGDVFGNGMLLSRQIKLIAAFDHRDIFFDPDPDPATSFEERKRLFELQRSSWQDYDKSLISKGGGVFSRQAKSIPLSPEMQAITGIGRASAAPTEIIKAILKAEADLLWFGGIGTYVRSSGETDEQVGDRANDPVRIAGAELRAKVVGEGANLGVTQLGRIEFARRGGRINTDAIDNSGGVNSSDLEVNIKIALQPLVSSGELPLPQRNRLLAEMTEEVARLVLRNNYLQTLALSLAEHRGLEELGYEQRLMRSLEDKGLLDRKVEQLPTDSEVEAREARGEALARPEIAVLLAYAKIDLFDQLLESSVPDDPYLSRELERYFPQELQQRYPQAIQGHKLRREIISTMLANSMINRGGPTMVVRIAAETGAEVPEIAAAFAAGRNAFSLTQLNETVDALDGRIGGDLQLAMYRELQDLLLGATAWFIRNADLSHGLVEVIEHYRSCVDEVAASLEEAVPASQVEEMAVRRTRLYEGGVPDELSRTFCHLPWLSRAPDVILVSDRTGKELADVARTFFALEAWFHLPEMIRSARELKTVDYYDGLALNRTIDLIGDAQRQLTAELLANGLTGQEALEAWAERKGEDVVRTRRQLSEIARGTMSLSRLTVGASLLRDLIGG</sequence>
<evidence type="ECO:0000259" key="4">
    <source>
        <dbReference type="Pfam" id="PF21075"/>
    </source>
</evidence>
<dbReference type="PANTHER" id="PTHR43403:SF1">
    <property type="entry name" value="NAD-SPECIFIC GLUTAMATE DEHYDROGENASE"/>
    <property type="match status" value="1"/>
</dbReference>
<feature type="domain" description="NAD-glutamate dehydrogenase catalytic" evidence="2">
    <location>
        <begin position="740"/>
        <end position="1235"/>
    </location>
</feature>
<accession>V4RK40</accession>
<dbReference type="EC" id="1.4.1.2" evidence="7"/>
<evidence type="ECO:0000313" key="7">
    <source>
        <dbReference type="EMBL" id="ESR26406.1"/>
    </source>
</evidence>
<dbReference type="InterPro" id="IPR028971">
    <property type="entry name" value="NAD-GDH_cat"/>
</dbReference>
<dbReference type="InterPro" id="IPR048381">
    <property type="entry name" value="GDH_C"/>
</dbReference>
<dbReference type="Pfam" id="PF21073">
    <property type="entry name" value="GDH_HM1"/>
    <property type="match status" value="1"/>
</dbReference>
<evidence type="ECO:0000259" key="5">
    <source>
        <dbReference type="Pfam" id="PF21076"/>
    </source>
</evidence>
<dbReference type="GO" id="GO:0004352">
    <property type="term" value="F:glutamate dehydrogenase (NAD+) activity"/>
    <property type="evidence" value="ECO:0007669"/>
    <property type="project" value="UniProtKB-EC"/>
</dbReference>
<dbReference type="GO" id="GO:0006538">
    <property type="term" value="P:L-glutamate catabolic process"/>
    <property type="evidence" value="ECO:0007669"/>
    <property type="project" value="InterPro"/>
</dbReference>
<dbReference type="Pfam" id="PF21076">
    <property type="entry name" value="GDH_ACT2"/>
    <property type="match status" value="1"/>
</dbReference>
<evidence type="ECO:0000259" key="3">
    <source>
        <dbReference type="Pfam" id="PF21074"/>
    </source>
</evidence>
<name>V4RK40_9HYPH</name>
<dbReference type="PATRIC" id="fig|631454.5.peg.893"/>
<evidence type="ECO:0000256" key="1">
    <source>
        <dbReference type="ARBA" id="ARBA00023002"/>
    </source>
</evidence>
<dbReference type="Pfam" id="PF21077">
    <property type="entry name" value="GDH_ACT3"/>
    <property type="match status" value="1"/>
</dbReference>
<dbReference type="InterPro" id="IPR036291">
    <property type="entry name" value="NAD(P)-bd_dom_sf"/>
</dbReference>
<dbReference type="SUPFAM" id="SSF51735">
    <property type="entry name" value="NAD(P)-binding Rossmann-fold domains"/>
    <property type="match status" value="1"/>
</dbReference>
<protein>
    <submittedName>
        <fullName evidence="7">NAD-specific glutamate dehydrogenase, large form</fullName>
        <ecNumber evidence="7">1.4.1.2</ecNumber>
    </submittedName>
</protein>
<reference evidence="7 8" key="1">
    <citation type="journal article" date="2014" name="Genome Announc.">
        <title>Draft Genome Sequence of Lutibaculum baratangense Strain AMV1T, Isolated from a Mud Volcano in Andamans, India.</title>
        <authorList>
            <person name="Singh A."/>
            <person name="Sreenivas A."/>
            <person name="Sathyanarayana Reddy G."/>
            <person name="Pinnaka A.K."/>
            <person name="Shivaji S."/>
        </authorList>
    </citation>
    <scope>NUCLEOTIDE SEQUENCE [LARGE SCALE GENOMIC DNA]</scope>
    <source>
        <strain evidence="7 8">AMV1</strain>
    </source>
</reference>
<dbReference type="InterPro" id="IPR049056">
    <property type="entry name" value="NAD_Glu_DH_HM3"/>
</dbReference>
<dbReference type="RefSeq" id="WP_023431052.1">
    <property type="nucleotide sequence ID" value="NZ_AWXZ01000015.1"/>
</dbReference>
<evidence type="ECO:0000259" key="2">
    <source>
        <dbReference type="Pfam" id="PF05088"/>
    </source>
</evidence>
<gene>
    <name evidence="7" type="ORF">N177_0906</name>
</gene>
<feature type="domain" description="NAD-specific glutamate dehydrogenase C-terminal" evidence="3">
    <location>
        <begin position="1280"/>
        <end position="1613"/>
    </location>
</feature>
<keyword evidence="1 7" id="KW-0560">Oxidoreductase</keyword>
<dbReference type="STRING" id="631454.N177_0906"/>
<dbReference type="eggNOG" id="COG2902">
    <property type="taxonomic scope" value="Bacteria"/>
</dbReference>
<dbReference type="InterPro" id="IPR049058">
    <property type="entry name" value="NAD_Glu_DH_HM2"/>
</dbReference>
<dbReference type="InterPro" id="IPR049059">
    <property type="entry name" value="NAD_Glu_DH_HM1"/>
</dbReference>
<feature type="domain" description="NAD-glutamate dehydrogenase N-terminal ACT1" evidence="4">
    <location>
        <begin position="32"/>
        <end position="178"/>
    </location>
</feature>
<dbReference type="GO" id="GO:0004069">
    <property type="term" value="F:L-aspartate:2-oxoglutarate aminotransferase activity"/>
    <property type="evidence" value="ECO:0007669"/>
    <property type="project" value="InterPro"/>
</dbReference>
<evidence type="ECO:0000313" key="8">
    <source>
        <dbReference type="Proteomes" id="UP000017819"/>
    </source>
</evidence>
<dbReference type="Pfam" id="PF21074">
    <property type="entry name" value="GDH_C"/>
    <property type="match status" value="1"/>
</dbReference>
<feature type="domain" description="NAD-glutamate dehydrogenase ACT3" evidence="6">
    <location>
        <begin position="560"/>
        <end position="640"/>
    </location>
</feature>
<dbReference type="Proteomes" id="UP000017819">
    <property type="component" value="Unassembled WGS sequence"/>
</dbReference>
<dbReference type="Gene3D" id="3.40.50.720">
    <property type="entry name" value="NAD(P)-binding Rossmann-like Domain"/>
    <property type="match status" value="1"/>
</dbReference>
<dbReference type="EMBL" id="AWXZ01000015">
    <property type="protein sequence ID" value="ESR26406.1"/>
    <property type="molecule type" value="Genomic_DNA"/>
</dbReference>
<dbReference type="Pfam" id="PF05088">
    <property type="entry name" value="Bac_GDH_CD"/>
    <property type="match status" value="1"/>
</dbReference>
<evidence type="ECO:0000259" key="6">
    <source>
        <dbReference type="Pfam" id="PF21077"/>
    </source>
</evidence>
<dbReference type="Pfam" id="PF21078">
    <property type="entry name" value="GDH_HM3"/>
    <property type="match status" value="1"/>
</dbReference>
<dbReference type="InterPro" id="IPR024727">
    <property type="entry name" value="NAD_Glu_DH_N_ACT1"/>
</dbReference>